<accession>F1KU78</accession>
<organism evidence="6">
    <name type="scientific">Ascaris suum</name>
    <name type="common">Pig roundworm</name>
    <name type="synonym">Ascaris lumbricoides</name>
    <dbReference type="NCBI Taxonomy" id="6253"/>
    <lineage>
        <taxon>Eukaryota</taxon>
        <taxon>Metazoa</taxon>
        <taxon>Ecdysozoa</taxon>
        <taxon>Nematoda</taxon>
        <taxon>Chromadorea</taxon>
        <taxon>Rhabditida</taxon>
        <taxon>Spirurina</taxon>
        <taxon>Ascaridomorpha</taxon>
        <taxon>Ascaridoidea</taxon>
        <taxon>Ascarididae</taxon>
        <taxon>Ascaris</taxon>
    </lineage>
</organism>
<dbReference type="PROSITE" id="PS50082">
    <property type="entry name" value="WD_REPEATS_2"/>
    <property type="match status" value="2"/>
</dbReference>
<proteinExistence type="evidence at transcript level"/>
<protein>
    <submittedName>
        <fullName evidence="6">Gastrulation defective protein 1</fullName>
    </submittedName>
</protein>
<name>F1KU78_ASCSU</name>
<dbReference type="Gene3D" id="2.130.10.10">
    <property type="entry name" value="YVTN repeat-like/Quinoprotein amine dehydrogenase"/>
    <property type="match status" value="2"/>
</dbReference>
<evidence type="ECO:0000256" key="4">
    <source>
        <dbReference type="PROSITE-ProRule" id="PRU00221"/>
    </source>
</evidence>
<dbReference type="SUPFAM" id="SSF50978">
    <property type="entry name" value="WD40 repeat-like"/>
    <property type="match status" value="1"/>
</dbReference>
<dbReference type="AlphaFoldDB" id="F1KU78"/>
<feature type="region of interest" description="Disordered" evidence="5">
    <location>
        <begin position="71"/>
        <end position="158"/>
    </location>
</feature>
<dbReference type="EMBL" id="JI165954">
    <property type="protein sequence ID" value="ADY41432.1"/>
    <property type="molecule type" value="mRNA"/>
</dbReference>
<dbReference type="Pfam" id="PF00400">
    <property type="entry name" value="WD40"/>
    <property type="match status" value="4"/>
</dbReference>
<feature type="repeat" description="WD" evidence="4">
    <location>
        <begin position="281"/>
        <end position="323"/>
    </location>
</feature>
<keyword evidence="2" id="KW-0677">Repeat</keyword>
<dbReference type="InterPro" id="IPR001680">
    <property type="entry name" value="WD40_rpt"/>
</dbReference>
<dbReference type="SMART" id="SM00320">
    <property type="entry name" value="WD40"/>
    <property type="match status" value="5"/>
</dbReference>
<dbReference type="PANTHER" id="PTHR16017">
    <property type="entry name" value="GASTRULATION DEFECTIVE PROTEIN 1-RELATED"/>
    <property type="match status" value="1"/>
</dbReference>
<feature type="repeat" description="WD" evidence="4">
    <location>
        <begin position="382"/>
        <end position="417"/>
    </location>
</feature>
<dbReference type="PROSITE" id="PS50294">
    <property type="entry name" value="WD_REPEATS_REGION"/>
    <property type="match status" value="2"/>
</dbReference>
<dbReference type="PANTHER" id="PTHR16017:SF0">
    <property type="entry name" value="WD REPEAT-CONTAINING PROTEIN 70"/>
    <property type="match status" value="1"/>
</dbReference>
<sequence>MASEGGPDKTEDKQEERKNIGIYDSDEEYHQRHKKNASKKARQFDFEFMLQQSRQNAAAYRTERINTYDNVGEDLEHEEEANRQLQKLRVANEQPSHHTGDNEVEPSTSTQLDQSSNQGDSDDDFTVPLPEGFVPSTKPETEADKIDASKETSSDDEEFVDFGEEIPIVELIPAACEATLKHGTKPVSALTFDHHGTRFASGGFDYVVNMFEFQKMDLSLRPSRELTPSESHVVNDLAFSANGEQLLVASGHAQIRVLDRQGKQWAETIRGDQYLVDLSNTKGHTGPVNACCWHPLTKTEFLSCADDGTLRIWSLDDYKEITRCINKQRKVIKTKTAGGKRAIPTTCAYSADGKLVAAGCNDGSIHVWKHGHLYVNTVYMNRRAHSAPLTSIRFSPNGLQLLSRSLDGTLKLWELKSFKEPLLVKENLECEFASTDCGFSPHGELVFTGTSANVEEDIDGSVMFFNATDFDLVYHIKYPKIVYFLLSYFVICGASPFRFPGGLISGFLDLPCHACICKRR</sequence>
<evidence type="ECO:0000313" key="6">
    <source>
        <dbReference type="EMBL" id="ADY41432.1"/>
    </source>
</evidence>
<comment type="similarity">
    <text evidence="3">Belongs to the WD repeat GAD-1 family.</text>
</comment>
<dbReference type="GO" id="GO:0005634">
    <property type="term" value="C:nucleus"/>
    <property type="evidence" value="ECO:0007669"/>
    <property type="project" value="TreeGrafter"/>
</dbReference>
<evidence type="ECO:0000256" key="5">
    <source>
        <dbReference type="SAM" id="MobiDB-lite"/>
    </source>
</evidence>
<evidence type="ECO:0000256" key="1">
    <source>
        <dbReference type="ARBA" id="ARBA00022574"/>
    </source>
</evidence>
<evidence type="ECO:0000256" key="2">
    <source>
        <dbReference type="ARBA" id="ARBA00022737"/>
    </source>
</evidence>
<feature type="compositionally biased region" description="Basic and acidic residues" evidence="5">
    <location>
        <begin position="139"/>
        <end position="153"/>
    </location>
</feature>
<feature type="region of interest" description="Disordered" evidence="5">
    <location>
        <begin position="1"/>
        <end position="39"/>
    </location>
</feature>
<dbReference type="InterPro" id="IPR015943">
    <property type="entry name" value="WD40/YVTN_repeat-like_dom_sf"/>
</dbReference>
<dbReference type="InterPro" id="IPR036322">
    <property type="entry name" value="WD40_repeat_dom_sf"/>
</dbReference>
<dbReference type="GO" id="GO:0035861">
    <property type="term" value="C:site of double-strand break"/>
    <property type="evidence" value="ECO:0007669"/>
    <property type="project" value="TreeGrafter"/>
</dbReference>
<feature type="compositionally biased region" description="Basic and acidic residues" evidence="5">
    <location>
        <begin position="1"/>
        <end position="19"/>
    </location>
</feature>
<keyword evidence="1 4" id="KW-0853">WD repeat</keyword>
<dbReference type="InterPro" id="IPR051858">
    <property type="entry name" value="WD_repeat_GAD-1"/>
</dbReference>
<reference evidence="6" key="1">
    <citation type="journal article" date="2011" name="Genome Res.">
        <title>Deep small RNA sequencing from the nematode Ascaris reveals conservation, functional diversification, and novel developmental profiles.</title>
        <authorList>
            <person name="Wang J."/>
            <person name="Czech B."/>
            <person name="Crunk A."/>
            <person name="Wallace A."/>
            <person name="Mitreva M."/>
            <person name="Hannon G.J."/>
            <person name="Davis R.E."/>
        </authorList>
    </citation>
    <scope>NUCLEOTIDE SEQUENCE</scope>
</reference>
<evidence type="ECO:0000256" key="3">
    <source>
        <dbReference type="ARBA" id="ARBA00038343"/>
    </source>
</evidence>